<keyword evidence="2" id="KW-0479">Metal-binding</keyword>
<dbReference type="InterPro" id="IPR051607">
    <property type="entry name" value="Metallo-dep_hydrolases"/>
</dbReference>
<dbReference type="GO" id="GO:0008892">
    <property type="term" value="F:guanine deaminase activity"/>
    <property type="evidence" value="ECO:0007669"/>
    <property type="project" value="TreeGrafter"/>
</dbReference>
<dbReference type="GO" id="GO:0008270">
    <property type="term" value="F:zinc ion binding"/>
    <property type="evidence" value="ECO:0007669"/>
    <property type="project" value="TreeGrafter"/>
</dbReference>
<feature type="domain" description="Amidohydrolase-related" evidence="5">
    <location>
        <begin position="71"/>
        <end position="446"/>
    </location>
</feature>
<comment type="cofactor">
    <cofactor evidence="1">
        <name>Zn(2+)</name>
        <dbReference type="ChEBI" id="CHEBI:29105"/>
    </cofactor>
</comment>
<reference evidence="6" key="1">
    <citation type="submission" date="2022-07" db="EMBL/GenBank/DDBJ databases">
        <title>Fungi with potential for degradation of polypropylene.</title>
        <authorList>
            <person name="Gostincar C."/>
        </authorList>
    </citation>
    <scope>NUCLEOTIDE SEQUENCE</scope>
    <source>
        <strain evidence="6">EXF-13308</strain>
    </source>
</reference>
<evidence type="ECO:0000256" key="2">
    <source>
        <dbReference type="ARBA" id="ARBA00022723"/>
    </source>
</evidence>
<comment type="caution">
    <text evidence="6">The sequence shown here is derived from an EMBL/GenBank/DDBJ whole genome shotgun (WGS) entry which is preliminary data.</text>
</comment>
<dbReference type="AlphaFoldDB" id="A0AA38VRT6"/>
<dbReference type="Proteomes" id="UP001174694">
    <property type="component" value="Unassembled WGS sequence"/>
</dbReference>
<dbReference type="Pfam" id="PF01979">
    <property type="entry name" value="Amidohydro_1"/>
    <property type="match status" value="1"/>
</dbReference>
<sequence>MGRTRVIFGGVVAHCIGVAAGEFQLLTETAIGIDESGKIVFVESLAADAAEAARKYGLDSAELITLKHTDVLIPGLVDTHTHAPQWENRGIGMDLPLLKWIDKYTRPTEMTFASTNKADRVYDMVVRDTLRNGTTTVCYYGTIHLESTKVLADKCFKYGQRGFIGQPSMDKSGYKEYCNHSPEDAVQRTKELIKYIRTFDPEVSVVTPIVTPGFAPVLSAESMRQLAQLAAAEDLPMQTHLSENTEEIQEMHRLFPSSPSYTHTLDVNGVLTSRTVLGHCVHLSDEERLLIAARGSGVSHCPSSNLNLSSGECRVRQLLDAGIKVGLGCDCSGGHSASVLENLRRASDVSRTLVATEGPRAQLEIHELLYLATLGGADVCGIADRVGSFEVGKEFDAILINPLAGLATGAGSIRLKEVETPMDIFQKVLFCCDDRHIRKVFVKGRVCVDKEAEAKQD</sequence>
<dbReference type="Gene3D" id="3.20.20.140">
    <property type="entry name" value="Metal-dependent hydrolases"/>
    <property type="match status" value="1"/>
</dbReference>
<keyword evidence="7" id="KW-1185">Reference proteome</keyword>
<proteinExistence type="predicted"/>
<evidence type="ECO:0000256" key="3">
    <source>
        <dbReference type="ARBA" id="ARBA00022801"/>
    </source>
</evidence>
<evidence type="ECO:0000313" key="7">
    <source>
        <dbReference type="Proteomes" id="UP001174694"/>
    </source>
</evidence>
<dbReference type="InterPro" id="IPR032466">
    <property type="entry name" value="Metal_Hydrolase"/>
</dbReference>
<evidence type="ECO:0000259" key="5">
    <source>
        <dbReference type="Pfam" id="PF01979"/>
    </source>
</evidence>
<protein>
    <submittedName>
        <fullName evidence="6">Guanine deaminase-like protein</fullName>
    </submittedName>
</protein>
<gene>
    <name evidence="6" type="ORF">NKR23_g6873</name>
</gene>
<dbReference type="InterPro" id="IPR006680">
    <property type="entry name" value="Amidohydro-rel"/>
</dbReference>
<organism evidence="6 7">
    <name type="scientific">Pleurostoma richardsiae</name>
    <dbReference type="NCBI Taxonomy" id="41990"/>
    <lineage>
        <taxon>Eukaryota</taxon>
        <taxon>Fungi</taxon>
        <taxon>Dikarya</taxon>
        <taxon>Ascomycota</taxon>
        <taxon>Pezizomycotina</taxon>
        <taxon>Sordariomycetes</taxon>
        <taxon>Sordariomycetidae</taxon>
        <taxon>Calosphaeriales</taxon>
        <taxon>Pleurostomataceae</taxon>
        <taxon>Pleurostoma</taxon>
    </lineage>
</organism>
<dbReference type="SUPFAM" id="SSF51556">
    <property type="entry name" value="Metallo-dependent hydrolases"/>
    <property type="match status" value="1"/>
</dbReference>
<dbReference type="GO" id="GO:0046098">
    <property type="term" value="P:guanine metabolic process"/>
    <property type="evidence" value="ECO:0007669"/>
    <property type="project" value="TreeGrafter"/>
</dbReference>
<dbReference type="EMBL" id="JANBVO010000020">
    <property type="protein sequence ID" value="KAJ9142979.1"/>
    <property type="molecule type" value="Genomic_DNA"/>
</dbReference>
<name>A0AA38VRT6_9PEZI</name>
<dbReference type="Gene3D" id="2.30.40.10">
    <property type="entry name" value="Urease, subunit C, domain 1"/>
    <property type="match status" value="1"/>
</dbReference>
<evidence type="ECO:0000256" key="4">
    <source>
        <dbReference type="ARBA" id="ARBA00022833"/>
    </source>
</evidence>
<dbReference type="SUPFAM" id="SSF51338">
    <property type="entry name" value="Composite domain of metallo-dependent hydrolases"/>
    <property type="match status" value="1"/>
</dbReference>
<evidence type="ECO:0000256" key="1">
    <source>
        <dbReference type="ARBA" id="ARBA00001947"/>
    </source>
</evidence>
<accession>A0AA38VRT6</accession>
<keyword evidence="4" id="KW-0862">Zinc</keyword>
<keyword evidence="3" id="KW-0378">Hydrolase</keyword>
<dbReference type="PANTHER" id="PTHR11271:SF6">
    <property type="entry name" value="GUANINE DEAMINASE"/>
    <property type="match status" value="1"/>
</dbReference>
<dbReference type="GO" id="GO:0005829">
    <property type="term" value="C:cytosol"/>
    <property type="evidence" value="ECO:0007669"/>
    <property type="project" value="TreeGrafter"/>
</dbReference>
<evidence type="ECO:0000313" key="6">
    <source>
        <dbReference type="EMBL" id="KAJ9142979.1"/>
    </source>
</evidence>
<dbReference type="InterPro" id="IPR011059">
    <property type="entry name" value="Metal-dep_hydrolase_composite"/>
</dbReference>
<dbReference type="PANTHER" id="PTHR11271">
    <property type="entry name" value="GUANINE DEAMINASE"/>
    <property type="match status" value="1"/>
</dbReference>